<dbReference type="PANTHER" id="PTHR36578:SF1">
    <property type="entry name" value="APPLE DOMAIN-CONTAINING PROTEIN"/>
    <property type="match status" value="1"/>
</dbReference>
<reference evidence="4 5" key="1">
    <citation type="submission" date="2018-02" db="EMBL/GenBank/DDBJ databases">
        <title>Draft genome sequences of Elsinoe sp., causing black scab on jojoba.</title>
        <authorList>
            <person name="Stodart B."/>
            <person name="Jeffress S."/>
            <person name="Ash G."/>
            <person name="Arun Chinnappa K."/>
        </authorList>
    </citation>
    <scope>NUCLEOTIDE SEQUENCE [LARGE SCALE GENOMIC DNA]</scope>
    <source>
        <strain evidence="4 5">Hillstone_2</strain>
    </source>
</reference>
<feature type="signal peptide" evidence="2">
    <location>
        <begin position="1"/>
        <end position="19"/>
    </location>
</feature>
<dbReference type="Proteomes" id="UP000308133">
    <property type="component" value="Unassembled WGS sequence"/>
</dbReference>
<keyword evidence="2" id="KW-0732">Signal</keyword>
<dbReference type="AlphaFoldDB" id="A0A4U7AR55"/>
<evidence type="ECO:0000259" key="3">
    <source>
        <dbReference type="PROSITE" id="PS51820"/>
    </source>
</evidence>
<sequence length="876" mass="93300">MRLLGGLIPALAAVAQVNAATNTAAKGDVNMDQVPASAKDPKNIPVSSVTPVMPKVLASSSSIWSSLSSEKSAERARETFGSSSSTSTAGAAKTTSKAAGKTTAKGTSKAAATTKKSTTTTKGKAPAKTTAKKAATSKAAAKKNVPKKVASKKKNERRQATATSIGAAGSNTGCSINFQNVQGTYTPTPNTPTQFLADTKLINDAAAQWLPPAGYWTSFQNSLSQVMKTGTTKGDAGLYIMYYQVPTYDPSLCAKACDVRDECLGFNMYYSRSPVWEPLYKNASNPNGVCSNPTAVAEVGCGLYFQWIYNSMTTNPSQWRADFALLTQGSNGYNKNPVPVRPTNYTKPTALLGAVNGFNAPEFIGYYYWTTGYDNTKCANLCSAYSTQQRQYAIGNKTTTYEACNYFNSFNLTYQGTYQGQYCVLYNDTTVLSNGYMTYTQSTVGITTYTYNLTNSFGTALYGRDPGTVTPAWSPAPTGTAAACDALGTAGSTLLSIQRQNYTLGCNYDVYQANDIGNSTAADFYSCFDLCDNLAKCSGFSWLADNNGAGPTGTCYFKDLSTRNSPPTTNTGADLAWKTSVYAGFNAGKTVQTVKYTTYTTAWTGKSTQTVTSFSDTNGYIIVQTPGATTSAGQLPTTVIVTDSGTATSPITVTSTAGGTITTRIIYSTAACASTSYGASYAFYSNLNPGGQNTNSYPAYSPTVYKTIKPTATGVAKWIGEDNADTAATTIYNRTSIDGRNLVIQHTFYVYAGRGSGRYYFQIPYTDDIQFLWVGDKAISGWTRSNADLLQFWTGNPQTPVTASFYLTAGTYTPVRVQWANGGGQGDLQFSVIDPNGYYLSQSYASMNDGFMSPQIVPKPCVASAAAAFPAWGSET</sequence>
<dbReference type="PANTHER" id="PTHR36578">
    <property type="entry name" value="CHROMOSOME 15, WHOLE GENOME SHOTGUN SEQUENCE"/>
    <property type="match status" value="1"/>
</dbReference>
<protein>
    <submittedName>
        <fullName evidence="4">GLEYA domain-containing protein 4</fullName>
    </submittedName>
</protein>
<accession>A0A4U7AR55</accession>
<proteinExistence type="predicted"/>
<feature type="region of interest" description="Disordered" evidence="1">
    <location>
        <begin position="75"/>
        <end position="166"/>
    </location>
</feature>
<organism evidence="4 5">
    <name type="scientific">Elsinoe australis</name>
    <dbReference type="NCBI Taxonomy" id="40998"/>
    <lineage>
        <taxon>Eukaryota</taxon>
        <taxon>Fungi</taxon>
        <taxon>Dikarya</taxon>
        <taxon>Ascomycota</taxon>
        <taxon>Pezizomycotina</taxon>
        <taxon>Dothideomycetes</taxon>
        <taxon>Dothideomycetidae</taxon>
        <taxon>Myriangiales</taxon>
        <taxon>Elsinoaceae</taxon>
        <taxon>Elsinoe</taxon>
    </lineage>
</organism>
<gene>
    <name evidence="4" type="ORF">C1H76_8951</name>
</gene>
<dbReference type="InterPro" id="IPR037524">
    <property type="entry name" value="PA14/GLEYA"/>
</dbReference>
<feature type="compositionally biased region" description="Low complexity" evidence="1">
    <location>
        <begin position="81"/>
        <end position="139"/>
    </location>
</feature>
<evidence type="ECO:0000313" key="5">
    <source>
        <dbReference type="Proteomes" id="UP000308133"/>
    </source>
</evidence>
<dbReference type="PROSITE" id="PS51820">
    <property type="entry name" value="PA14"/>
    <property type="match status" value="1"/>
</dbReference>
<evidence type="ECO:0000256" key="2">
    <source>
        <dbReference type="SAM" id="SignalP"/>
    </source>
</evidence>
<feature type="domain" description="PA14" evidence="3">
    <location>
        <begin position="674"/>
        <end position="846"/>
    </location>
</feature>
<dbReference type="Gene3D" id="3.50.4.10">
    <property type="entry name" value="Hepatocyte Growth Factor"/>
    <property type="match status" value="1"/>
</dbReference>
<dbReference type="Pfam" id="PF10528">
    <property type="entry name" value="GLEYA"/>
    <property type="match status" value="1"/>
</dbReference>
<feature type="compositionally biased region" description="Basic residues" evidence="1">
    <location>
        <begin position="140"/>
        <end position="156"/>
    </location>
</feature>
<evidence type="ECO:0000256" key="1">
    <source>
        <dbReference type="SAM" id="MobiDB-lite"/>
    </source>
</evidence>
<dbReference type="InterPro" id="IPR018871">
    <property type="entry name" value="GLEYA_adhesin_domain"/>
</dbReference>
<comment type="caution">
    <text evidence="4">The sequence shown here is derived from an EMBL/GenBank/DDBJ whole genome shotgun (WGS) entry which is preliminary data.</text>
</comment>
<name>A0A4U7AR55_9PEZI</name>
<dbReference type="Gene3D" id="2.60.120.1560">
    <property type="match status" value="1"/>
</dbReference>
<feature type="chain" id="PRO_5021032817" evidence="2">
    <location>
        <begin position="20"/>
        <end position="876"/>
    </location>
</feature>
<evidence type="ECO:0000313" key="4">
    <source>
        <dbReference type="EMBL" id="TKX19060.1"/>
    </source>
</evidence>
<dbReference type="EMBL" id="PTQR01000123">
    <property type="protein sequence ID" value="TKX19060.1"/>
    <property type="molecule type" value="Genomic_DNA"/>
</dbReference>